<dbReference type="EMBL" id="MINH01000019">
    <property type="protein sequence ID" value="POG09445.1"/>
    <property type="molecule type" value="Genomic_DNA"/>
</dbReference>
<dbReference type="Proteomes" id="UP000237230">
    <property type="component" value="Unassembled WGS sequence"/>
</dbReference>
<reference evidence="1 2" key="2">
    <citation type="submission" date="2018-03" db="EMBL/GenBank/DDBJ databases">
        <title>Draft genome of Pseudomonas putida strain KH-21-114.</title>
        <authorList>
            <person name="Yoshizawa S."/>
            <person name="Khan N.H."/>
            <person name="Nishimura M."/>
            <person name="Chiura H.X."/>
            <person name="Ogura Y."/>
            <person name="Hayashi T."/>
            <person name="Kogure K."/>
        </authorList>
    </citation>
    <scope>NUCLEOTIDE SEQUENCE [LARGE SCALE GENOMIC DNA]</scope>
    <source>
        <strain evidence="1 2">KH-21-114</strain>
    </source>
</reference>
<proteinExistence type="predicted"/>
<gene>
    <name evidence="1" type="ORF">BGP84_06765</name>
</gene>
<protein>
    <submittedName>
        <fullName evidence="1">Uncharacterized protein</fullName>
    </submittedName>
</protein>
<reference evidence="1 2" key="1">
    <citation type="submission" date="2016-08" db="EMBL/GenBank/DDBJ databases">
        <authorList>
            <person name="Seilhamer J.J."/>
        </authorList>
    </citation>
    <scope>NUCLEOTIDE SEQUENCE [LARGE SCALE GENOMIC DNA]</scope>
    <source>
        <strain evidence="1 2">KH-21-114</strain>
    </source>
</reference>
<organism evidence="1 2">
    <name type="scientific">Pseudomonas putida</name>
    <name type="common">Arthrobacter siderocapsulatus</name>
    <dbReference type="NCBI Taxonomy" id="303"/>
    <lineage>
        <taxon>Bacteria</taxon>
        <taxon>Pseudomonadati</taxon>
        <taxon>Pseudomonadota</taxon>
        <taxon>Gammaproteobacteria</taxon>
        <taxon>Pseudomonadales</taxon>
        <taxon>Pseudomonadaceae</taxon>
        <taxon>Pseudomonas</taxon>
    </lineage>
</organism>
<dbReference type="AlphaFoldDB" id="A0A2S3X1U7"/>
<evidence type="ECO:0000313" key="2">
    <source>
        <dbReference type="Proteomes" id="UP000237230"/>
    </source>
</evidence>
<evidence type="ECO:0000313" key="1">
    <source>
        <dbReference type="EMBL" id="POG09445.1"/>
    </source>
</evidence>
<name>A0A2S3X1U7_PSEPU</name>
<comment type="caution">
    <text evidence="1">The sequence shown here is derived from an EMBL/GenBank/DDBJ whole genome shotgun (WGS) entry which is preliminary data.</text>
</comment>
<sequence length="282" mass="32223">MGSEVARVKQRAANRKLVEDLYDNSQQVYVVHYSCESFYENSTGGSTRVTSIAVRNLQSAQTRSWSIHKAAELQNCLDKINENFPELEKAMLAGYFDFLRQHSSCRFLHWNMRDENYGFFALEHRFRTLGGQPFELQDDRKVDLARVLVAIYGRQYASHESKSGRKGRIFSIVELNQIADKDGLTGAQEAEAFVNGEYLKLHQSTHRKLDMFCNIFERMHAKNLKTLGSWFDVNGIHPVYILEQVKTHWITTLIVLLASLLGAGYKYWDVISKLWGGSGGAA</sequence>
<accession>A0A2S3X1U7</accession>
<dbReference type="RefSeq" id="WP_181004457.1">
    <property type="nucleotide sequence ID" value="NZ_MINH01000019.1"/>
</dbReference>